<name>A0A7W7M276_9MICC</name>
<keyword evidence="2" id="KW-1185">Reference proteome</keyword>
<gene>
    <name evidence="1" type="ORF">HDA30_000212</name>
</gene>
<dbReference type="Proteomes" id="UP000540191">
    <property type="component" value="Unassembled WGS sequence"/>
</dbReference>
<evidence type="ECO:0000313" key="1">
    <source>
        <dbReference type="EMBL" id="MBB4734704.1"/>
    </source>
</evidence>
<protein>
    <submittedName>
        <fullName evidence="1">Uncharacterized protein</fullName>
    </submittedName>
</protein>
<dbReference type="AlphaFoldDB" id="A0A7W7M276"/>
<sequence>MRTTGCDGREAVEELFRRLEKLLGGPARKYTREGRF</sequence>
<proteinExistence type="predicted"/>
<comment type="caution">
    <text evidence="1">The sequence shown here is derived from an EMBL/GenBank/DDBJ whole genome shotgun (WGS) entry which is preliminary data.</text>
</comment>
<evidence type="ECO:0000313" key="2">
    <source>
        <dbReference type="Proteomes" id="UP000540191"/>
    </source>
</evidence>
<reference evidence="1 2" key="1">
    <citation type="submission" date="2020-08" db="EMBL/GenBank/DDBJ databases">
        <title>Sequencing the genomes of 1000 actinobacteria strains.</title>
        <authorList>
            <person name="Klenk H.-P."/>
        </authorList>
    </citation>
    <scope>NUCLEOTIDE SEQUENCE [LARGE SCALE GENOMIC DNA]</scope>
    <source>
        <strain evidence="1 2">DSM 23974</strain>
    </source>
</reference>
<accession>A0A7W7M276</accession>
<dbReference type="EMBL" id="JACHNA010000001">
    <property type="protein sequence ID" value="MBB4734704.1"/>
    <property type="molecule type" value="Genomic_DNA"/>
</dbReference>
<organism evidence="1 2">
    <name type="scientific">Micrococcus cohnii</name>
    <dbReference type="NCBI Taxonomy" id="993416"/>
    <lineage>
        <taxon>Bacteria</taxon>
        <taxon>Bacillati</taxon>
        <taxon>Actinomycetota</taxon>
        <taxon>Actinomycetes</taxon>
        <taxon>Micrococcales</taxon>
        <taxon>Micrococcaceae</taxon>
        <taxon>Micrococcus</taxon>
    </lineage>
</organism>